<name>A0A1B7JHE2_9GAMM</name>
<keyword evidence="3" id="KW-1185">Reference proteome</keyword>
<dbReference type="NCBIfam" id="NF041435">
    <property type="entry name" value="UmoD"/>
    <property type="match status" value="1"/>
</dbReference>
<evidence type="ECO:0000313" key="2">
    <source>
        <dbReference type="EMBL" id="OAT47340.1"/>
    </source>
</evidence>
<accession>A0A1B7JHE2</accession>
<organism evidence="2 3">
    <name type="scientific">Providencia heimbachae ATCC 35613</name>
    <dbReference type="NCBI Taxonomy" id="1354272"/>
    <lineage>
        <taxon>Bacteria</taxon>
        <taxon>Pseudomonadati</taxon>
        <taxon>Pseudomonadota</taxon>
        <taxon>Gammaproteobacteria</taxon>
        <taxon>Enterobacterales</taxon>
        <taxon>Morganellaceae</taxon>
        <taxon>Providencia</taxon>
    </lineage>
</organism>
<protein>
    <submittedName>
        <fullName evidence="2">UmoD family protein</fullName>
    </submittedName>
</protein>
<dbReference type="AlphaFoldDB" id="A0A1B7JHE2"/>
<reference evidence="2 3" key="1">
    <citation type="submission" date="2016-04" db="EMBL/GenBank/DDBJ databases">
        <title>ATOL: Assembling a taxonomically balanced genome-scale reconstruction of the evolutionary history of the Enterobacteriaceae.</title>
        <authorList>
            <person name="Plunkett G.III."/>
            <person name="Neeno-Eckwall E.C."/>
            <person name="Glasner J.D."/>
            <person name="Perna N.T."/>
        </authorList>
    </citation>
    <scope>NUCLEOTIDE SEQUENCE [LARGE SCALE GENOMIC DNA]</scope>
    <source>
        <strain evidence="2 3">ATCC 35613</strain>
    </source>
</reference>
<evidence type="ECO:0000313" key="3">
    <source>
        <dbReference type="Proteomes" id="UP000078224"/>
    </source>
</evidence>
<proteinExistence type="predicted"/>
<gene>
    <name evidence="2" type="ORF">M998_3753</name>
</gene>
<keyword evidence="1" id="KW-0812">Transmembrane</keyword>
<dbReference type="Proteomes" id="UP000078224">
    <property type="component" value="Unassembled WGS sequence"/>
</dbReference>
<dbReference type="EMBL" id="LXEW01000052">
    <property type="protein sequence ID" value="OAT47340.1"/>
    <property type="molecule type" value="Genomic_DNA"/>
</dbReference>
<keyword evidence="1" id="KW-0472">Membrane</keyword>
<sequence length="214" mass="24157">MKGYNRVILFLLGRTMKLKFKLLLAALVVCLIVFSLIFFVRSPDAKFATVLSTEPIKSNRLVEYENCSVTGVLGSFSQESLSRFHPAQSECKMVFMIEALQGKLFFPFSNDEERTCVKTQRMEQVIVGYDVVYRIGNSIGKVRAGYDPGMFIPLNDDGRLNLTLSNATVCETLRSDVKDVVPFYCIKQSELALNKDASQVLELQPSKNTYGFFE</sequence>
<comment type="caution">
    <text evidence="2">The sequence shown here is derived from an EMBL/GenBank/DDBJ whole genome shotgun (WGS) entry which is preliminary data.</text>
</comment>
<keyword evidence="1" id="KW-1133">Transmembrane helix</keyword>
<feature type="transmembrane region" description="Helical" evidence="1">
    <location>
        <begin position="20"/>
        <end position="40"/>
    </location>
</feature>
<evidence type="ECO:0000256" key="1">
    <source>
        <dbReference type="SAM" id="Phobius"/>
    </source>
</evidence>
<dbReference type="PATRIC" id="fig|1354272.4.peg.3838"/>